<dbReference type="EMBL" id="LR796598">
    <property type="protein sequence ID" value="CAB4153816.1"/>
    <property type="molecule type" value="Genomic_DNA"/>
</dbReference>
<reference evidence="1" key="1">
    <citation type="submission" date="2020-04" db="EMBL/GenBank/DDBJ databases">
        <authorList>
            <person name="Chiriac C."/>
            <person name="Salcher M."/>
            <person name="Ghai R."/>
            <person name="Kavagutti S V."/>
        </authorList>
    </citation>
    <scope>NUCLEOTIDE SEQUENCE</scope>
</reference>
<sequence>MSCDIITKGRKLPCKDNRIGIKLVDFAVYDSTGFTVTDQEISSLPGWLEDVYRYEVKATGNSLVETSTTDMEKRTVDVKQVLSLLLQKITKASEIELLALIYSTVVAFVHDYNGNVYAVGIDTGLDATTSTKSTDDGGYKLTLEATDTKFSPFLSSGAITALDALVSANNVEP</sequence>
<protein>
    <submittedName>
        <fullName evidence="1">Uncharacterized protein</fullName>
    </submittedName>
</protein>
<evidence type="ECO:0000313" key="1">
    <source>
        <dbReference type="EMBL" id="CAB4153816.1"/>
    </source>
</evidence>
<organism evidence="1">
    <name type="scientific">uncultured Caudovirales phage</name>
    <dbReference type="NCBI Taxonomy" id="2100421"/>
    <lineage>
        <taxon>Viruses</taxon>
        <taxon>Duplodnaviria</taxon>
        <taxon>Heunggongvirae</taxon>
        <taxon>Uroviricota</taxon>
        <taxon>Caudoviricetes</taxon>
        <taxon>Peduoviridae</taxon>
        <taxon>Maltschvirus</taxon>
        <taxon>Maltschvirus maltsch</taxon>
    </lineage>
</organism>
<accession>A0A6J5N8L8</accession>
<gene>
    <name evidence="1" type="ORF">UFOVP634_27</name>
</gene>
<proteinExistence type="predicted"/>
<name>A0A6J5N8L8_9CAUD</name>